<proteinExistence type="predicted"/>
<feature type="region of interest" description="Disordered" evidence="1">
    <location>
        <begin position="51"/>
        <end position="79"/>
    </location>
</feature>
<organism evidence="2 3">
    <name type="scientific">Brevundimonas nasdae</name>
    <dbReference type="NCBI Taxonomy" id="172043"/>
    <lineage>
        <taxon>Bacteria</taxon>
        <taxon>Pseudomonadati</taxon>
        <taxon>Pseudomonadota</taxon>
        <taxon>Alphaproteobacteria</taxon>
        <taxon>Caulobacterales</taxon>
        <taxon>Caulobacteraceae</taxon>
        <taxon>Brevundimonas</taxon>
    </lineage>
</organism>
<protein>
    <submittedName>
        <fullName evidence="2">Uncharacterized protein</fullName>
    </submittedName>
</protein>
<accession>A0A0B4D137</accession>
<comment type="caution">
    <text evidence="2">The sequence shown here is derived from an EMBL/GenBank/DDBJ whole genome shotgun (WGS) entry which is preliminary data.</text>
</comment>
<dbReference type="Proteomes" id="UP000031166">
    <property type="component" value="Unassembled WGS sequence"/>
</dbReference>
<gene>
    <name evidence="2" type="ORF">RM53_08990</name>
</gene>
<evidence type="ECO:0000313" key="2">
    <source>
        <dbReference type="EMBL" id="KIC58080.1"/>
    </source>
</evidence>
<feature type="compositionally biased region" description="Polar residues" evidence="1">
    <location>
        <begin position="57"/>
        <end position="68"/>
    </location>
</feature>
<dbReference type="EMBL" id="JWSY01000013">
    <property type="protein sequence ID" value="KIC58080.1"/>
    <property type="molecule type" value="Genomic_DNA"/>
</dbReference>
<evidence type="ECO:0000256" key="1">
    <source>
        <dbReference type="SAM" id="MobiDB-lite"/>
    </source>
</evidence>
<evidence type="ECO:0000313" key="3">
    <source>
        <dbReference type="Proteomes" id="UP000031166"/>
    </source>
</evidence>
<name>A0A0B4D137_9CAUL</name>
<sequence length="79" mass="8550">MSTWTILRVATPDMQPAYQDENKKKTFVQGDAAWTTGPVIDSTICCSGPLPGHAGASGQNLARKQQAASHHRSREVTLK</sequence>
<reference evidence="2 3" key="1">
    <citation type="submission" date="2014-12" db="EMBL/GenBank/DDBJ databases">
        <title>Genome sequencing of Brevundimonas nasdae TPW30.</title>
        <authorList>
            <person name="Tan P.W."/>
            <person name="Chan K.-G."/>
        </authorList>
    </citation>
    <scope>NUCLEOTIDE SEQUENCE [LARGE SCALE GENOMIC DNA]</scope>
    <source>
        <strain evidence="2 3">TPW30</strain>
    </source>
</reference>
<dbReference type="AlphaFoldDB" id="A0A0B4D137"/>